<evidence type="ECO:0000313" key="1">
    <source>
        <dbReference type="EMBL" id="CAG9570862.1"/>
    </source>
</evidence>
<keyword evidence="2" id="KW-1185">Reference proteome</keyword>
<dbReference type="OrthoDB" id="9971251at2759"/>
<dbReference type="EMBL" id="CAKASE010000066">
    <property type="protein sequence ID" value="CAG9570862.1"/>
    <property type="molecule type" value="Genomic_DNA"/>
</dbReference>
<reference evidence="1" key="1">
    <citation type="submission" date="2021-09" db="EMBL/GenBank/DDBJ databases">
        <authorList>
            <person name="Martin H S."/>
        </authorList>
    </citation>
    <scope>NUCLEOTIDE SEQUENCE</scope>
</reference>
<accession>A0A8J2VX05</accession>
<name>A0A8J2VX05_9NEOP</name>
<evidence type="ECO:0000313" key="2">
    <source>
        <dbReference type="Proteomes" id="UP000789524"/>
    </source>
</evidence>
<dbReference type="AlphaFoldDB" id="A0A8J2VX05"/>
<sequence>MPCEAPWPYGAPEEPRTCPEGSYQPNTCYDLSKSVSFESCGGYYSQHFDEGPKLLYDYCLKSDFRAKTLPRNIGSSVDYKKVHPQRSVCFYGVESPTRCKKTFLVHADIEPPR</sequence>
<organism evidence="1 2">
    <name type="scientific">Danaus chrysippus</name>
    <name type="common">African queen</name>
    <dbReference type="NCBI Taxonomy" id="151541"/>
    <lineage>
        <taxon>Eukaryota</taxon>
        <taxon>Metazoa</taxon>
        <taxon>Ecdysozoa</taxon>
        <taxon>Arthropoda</taxon>
        <taxon>Hexapoda</taxon>
        <taxon>Insecta</taxon>
        <taxon>Pterygota</taxon>
        <taxon>Neoptera</taxon>
        <taxon>Endopterygota</taxon>
        <taxon>Lepidoptera</taxon>
        <taxon>Glossata</taxon>
        <taxon>Ditrysia</taxon>
        <taxon>Papilionoidea</taxon>
        <taxon>Nymphalidae</taxon>
        <taxon>Danainae</taxon>
        <taxon>Danaini</taxon>
        <taxon>Danaina</taxon>
        <taxon>Danaus</taxon>
        <taxon>Anosia</taxon>
    </lineage>
</organism>
<comment type="caution">
    <text evidence="1">The sequence shown here is derived from an EMBL/GenBank/DDBJ whole genome shotgun (WGS) entry which is preliminary data.</text>
</comment>
<proteinExistence type="predicted"/>
<protein>
    <submittedName>
        <fullName evidence="1">(African queen) hypothetical protein</fullName>
    </submittedName>
</protein>
<dbReference type="Proteomes" id="UP000789524">
    <property type="component" value="Unassembled WGS sequence"/>
</dbReference>
<gene>
    <name evidence="1" type="ORF">DCHRY22_LOCUS9518</name>
</gene>